<gene>
    <name evidence="1" type="ORF">D917_05247</name>
</gene>
<dbReference type="AlphaFoldDB" id="A0A1Y3EWS4"/>
<proteinExistence type="predicted"/>
<feature type="non-terminal residue" evidence="1">
    <location>
        <position position="94"/>
    </location>
</feature>
<protein>
    <submittedName>
        <fullName evidence="1">Uncharacterized protein</fullName>
    </submittedName>
</protein>
<evidence type="ECO:0000313" key="1">
    <source>
        <dbReference type="EMBL" id="OUC49581.1"/>
    </source>
</evidence>
<dbReference type="Proteomes" id="UP000243006">
    <property type="component" value="Unassembled WGS sequence"/>
</dbReference>
<comment type="caution">
    <text evidence="1">The sequence shown here is derived from an EMBL/GenBank/DDBJ whole genome shotgun (WGS) entry which is preliminary data.</text>
</comment>
<reference evidence="1 2" key="1">
    <citation type="submission" date="2015-04" db="EMBL/GenBank/DDBJ databases">
        <title>Draft genome of the roundworm Trichinella nativa.</title>
        <authorList>
            <person name="Mitreva M."/>
        </authorList>
    </citation>
    <scope>NUCLEOTIDE SEQUENCE [LARGE SCALE GENOMIC DNA]</scope>
    <source>
        <strain evidence="1 2">ISS45</strain>
    </source>
</reference>
<accession>A0A1Y3EWS4</accession>
<name>A0A1Y3EWS4_9BILA</name>
<evidence type="ECO:0000313" key="2">
    <source>
        <dbReference type="Proteomes" id="UP000243006"/>
    </source>
</evidence>
<sequence>MFACSCTGNVNRQIFMLQSFFQFTFFHQNIRILLFVIVGMSRIFKISNQSFKVVLKMTHELILQYIKCKYIKISMGILLLESELKLPLTTAPCN</sequence>
<dbReference type="EMBL" id="LVZM01000733">
    <property type="protein sequence ID" value="OUC49581.1"/>
    <property type="molecule type" value="Genomic_DNA"/>
</dbReference>
<organism evidence="1 2">
    <name type="scientific">Trichinella nativa</name>
    <dbReference type="NCBI Taxonomy" id="6335"/>
    <lineage>
        <taxon>Eukaryota</taxon>
        <taxon>Metazoa</taxon>
        <taxon>Ecdysozoa</taxon>
        <taxon>Nematoda</taxon>
        <taxon>Enoplea</taxon>
        <taxon>Dorylaimia</taxon>
        <taxon>Trichinellida</taxon>
        <taxon>Trichinellidae</taxon>
        <taxon>Trichinella</taxon>
    </lineage>
</organism>